<dbReference type="EMBL" id="AQHW01000025">
    <property type="protein sequence ID" value="KKB49270.1"/>
    <property type="molecule type" value="Genomic_DNA"/>
</dbReference>
<dbReference type="AlphaFoldDB" id="A0A0F5IVI7"/>
<dbReference type="InterPro" id="IPR039426">
    <property type="entry name" value="TonB-dep_rcpt-like"/>
</dbReference>
<dbReference type="InterPro" id="IPR008756">
    <property type="entry name" value="Peptidase_M56"/>
</dbReference>
<dbReference type="GO" id="GO:0009279">
    <property type="term" value="C:cell outer membrane"/>
    <property type="evidence" value="ECO:0007669"/>
    <property type="project" value="UniProtKB-SubCell"/>
</dbReference>
<dbReference type="STRING" id="1203610.HMPREF1536_04334"/>
<feature type="domain" description="Peptidase M56" evidence="3">
    <location>
        <begin position="29"/>
        <end position="259"/>
    </location>
</feature>
<dbReference type="CDD" id="cd07341">
    <property type="entry name" value="M56_BlaR1_MecR1_like"/>
    <property type="match status" value="1"/>
</dbReference>
<comment type="similarity">
    <text evidence="1">Belongs to the TonB-dependent receptor family.</text>
</comment>
<dbReference type="InterPro" id="IPR037066">
    <property type="entry name" value="Plug_dom_sf"/>
</dbReference>
<keyword evidence="1" id="KW-0998">Cell outer membrane</keyword>
<evidence type="ECO:0000256" key="2">
    <source>
        <dbReference type="SAM" id="Phobius"/>
    </source>
</evidence>
<keyword evidence="2" id="KW-1133">Transmembrane helix</keyword>
<organism evidence="5 6">
    <name type="scientific">Parabacteroides gordonii MS-1 = DSM 23371</name>
    <dbReference type="NCBI Taxonomy" id="1203610"/>
    <lineage>
        <taxon>Bacteria</taxon>
        <taxon>Pseudomonadati</taxon>
        <taxon>Bacteroidota</taxon>
        <taxon>Bacteroidia</taxon>
        <taxon>Bacteroidales</taxon>
        <taxon>Tannerellaceae</taxon>
        <taxon>Parabacteroides</taxon>
    </lineage>
</organism>
<dbReference type="PROSITE" id="PS52016">
    <property type="entry name" value="TONB_DEPENDENT_REC_3"/>
    <property type="match status" value="1"/>
</dbReference>
<dbReference type="Proteomes" id="UP000033035">
    <property type="component" value="Unassembled WGS sequence"/>
</dbReference>
<comment type="caution">
    <text evidence="5">The sequence shown here is derived from an EMBL/GenBank/DDBJ whole genome shotgun (WGS) entry which is preliminary data.</text>
</comment>
<dbReference type="Gene3D" id="2.170.130.10">
    <property type="entry name" value="TonB-dependent receptor, plug domain"/>
    <property type="match status" value="1"/>
</dbReference>
<gene>
    <name evidence="5" type="ORF">HMPREF1536_04334</name>
</gene>
<dbReference type="Pfam" id="PF05569">
    <property type="entry name" value="Peptidase_M56"/>
    <property type="match status" value="1"/>
</dbReference>
<keyword evidence="1 2" id="KW-0812">Transmembrane</keyword>
<dbReference type="Pfam" id="PF07715">
    <property type="entry name" value="Plug"/>
    <property type="match status" value="1"/>
</dbReference>
<dbReference type="HOGENOM" id="CLU_013798_2_0_10"/>
<protein>
    <submittedName>
        <fullName evidence="5">TonB-dependent outer membrane receptor, SusC/RagA subfamily, signature region</fullName>
    </submittedName>
</protein>
<evidence type="ECO:0000259" key="3">
    <source>
        <dbReference type="Pfam" id="PF05569"/>
    </source>
</evidence>
<dbReference type="InterPro" id="IPR052173">
    <property type="entry name" value="Beta-lactam_resp_regulator"/>
</dbReference>
<dbReference type="PANTHER" id="PTHR34978:SF3">
    <property type="entry name" value="SLR0241 PROTEIN"/>
    <property type="match status" value="1"/>
</dbReference>
<name>A0A0F5IVI7_9BACT</name>
<evidence type="ECO:0000259" key="4">
    <source>
        <dbReference type="Pfam" id="PF07715"/>
    </source>
</evidence>
<feature type="transmembrane region" description="Helical" evidence="2">
    <location>
        <begin position="6"/>
        <end position="25"/>
    </location>
</feature>
<reference evidence="5 6" key="1">
    <citation type="submission" date="2013-04" db="EMBL/GenBank/DDBJ databases">
        <title>The Genome Sequence of Parabacteroides gordonii DSM 23371.</title>
        <authorList>
            <consortium name="The Broad Institute Genomics Platform"/>
            <person name="Earl A."/>
            <person name="Ward D."/>
            <person name="Feldgarden M."/>
            <person name="Gevers D."/>
            <person name="Martens E."/>
            <person name="Sakamoto M."/>
            <person name="Benno Y."/>
            <person name="Suzuki N."/>
            <person name="Matsunaga N."/>
            <person name="Koshihara K."/>
            <person name="Seki M."/>
            <person name="Komiya H."/>
            <person name="Walker B."/>
            <person name="Young S."/>
            <person name="Zeng Q."/>
            <person name="Gargeya S."/>
            <person name="Fitzgerald M."/>
            <person name="Haas B."/>
            <person name="Abouelleil A."/>
            <person name="Allen A.W."/>
            <person name="Alvarado L."/>
            <person name="Arachchi H.M."/>
            <person name="Berlin A.M."/>
            <person name="Chapman S.B."/>
            <person name="Gainer-Dewar J."/>
            <person name="Goldberg J."/>
            <person name="Griggs A."/>
            <person name="Gujja S."/>
            <person name="Hansen M."/>
            <person name="Howarth C."/>
            <person name="Imamovic A."/>
            <person name="Ireland A."/>
            <person name="Larimer J."/>
            <person name="McCowan C."/>
            <person name="Murphy C."/>
            <person name="Pearson M."/>
            <person name="Poon T.W."/>
            <person name="Priest M."/>
            <person name="Roberts A."/>
            <person name="Saif S."/>
            <person name="Shea T."/>
            <person name="Sisk P."/>
            <person name="Sykes S."/>
            <person name="Wortman J."/>
            <person name="Nusbaum C."/>
            <person name="Birren B."/>
        </authorList>
    </citation>
    <scope>NUCLEOTIDE SEQUENCE [LARGE SCALE GENOMIC DNA]</scope>
    <source>
        <strain evidence="5 6">MS-1</strain>
    </source>
</reference>
<sequence length="557" mass="63148">MGDFFVYILKSSVCLATFYLFYRLLLSRETFHRFNRIALLSVIILSVVIPFIRIMTEEPVALQRPMQNLEYLLQMAQMQTEVEVQTGDSFWLPLLFVVYLVGCLFFFGRFLYSTLWIYRTIRKGEKQLLPDGKKLVVTAENISPFSWMGHIVISRKDMEEGGEEILTHEMAHIRARHSIDMLVCSICVVLQWFNPAVWLLKQELQNIHEYEADENVISNGVEAKKYQLLLIKKAVGSQRFTSMANSFNHSKLKKRITMMLKQKSSPWARLKYLYVLPLTAVAVVAFARPEISRELEKISSAKISEIVPVKEVVEPKKVEPAIVREEKVSPPKPAVEKVAVVIPKVSKVADSVREVKEPVEKVSLGDLQDAMQKQLDDFSHSSEERMRKGKQRVETSQYLILIDNETATYDELDRISPENIESFGVIKKENSLEVLKKHNAENKKGIISVVTKEGIASGKVKKDEVRVVGFGSMSDPGNPLNIKVMKRDSVSVSVKEKPLVFIDGIKAADDAMSRLDPNTIESISVLKDATSVKLYGDEGRSGVILITTKYASSKKIK</sequence>
<comment type="subcellular location">
    <subcellularLocation>
        <location evidence="1">Cell outer membrane</location>
        <topology evidence="1">Multi-pass membrane protein</topology>
    </subcellularLocation>
</comment>
<accession>A0A0F5IVI7</accession>
<evidence type="ECO:0000256" key="1">
    <source>
        <dbReference type="PROSITE-ProRule" id="PRU01360"/>
    </source>
</evidence>
<keyword evidence="5" id="KW-0675">Receptor</keyword>
<dbReference type="PANTHER" id="PTHR34978">
    <property type="entry name" value="POSSIBLE SENSOR-TRANSDUCER PROTEIN BLAR"/>
    <property type="match status" value="1"/>
</dbReference>
<proteinExistence type="inferred from homology"/>
<feature type="domain" description="TonB-dependent receptor plug" evidence="4">
    <location>
        <begin position="472"/>
        <end position="543"/>
    </location>
</feature>
<keyword evidence="6" id="KW-1185">Reference proteome</keyword>
<feature type="transmembrane region" description="Helical" evidence="2">
    <location>
        <begin position="270"/>
        <end position="287"/>
    </location>
</feature>
<evidence type="ECO:0000313" key="6">
    <source>
        <dbReference type="Proteomes" id="UP000033035"/>
    </source>
</evidence>
<keyword evidence="1" id="KW-0813">Transport</keyword>
<keyword evidence="1 2" id="KW-0472">Membrane</keyword>
<dbReference type="PATRIC" id="fig|1203610.3.peg.4411"/>
<keyword evidence="1" id="KW-1134">Transmembrane beta strand</keyword>
<dbReference type="RefSeq" id="WP_028729167.1">
    <property type="nucleotide sequence ID" value="NZ_KE386763.1"/>
</dbReference>
<feature type="transmembrane region" description="Helical" evidence="2">
    <location>
        <begin position="90"/>
        <end position="112"/>
    </location>
</feature>
<feature type="transmembrane region" description="Helical" evidence="2">
    <location>
        <begin position="37"/>
        <end position="56"/>
    </location>
</feature>
<dbReference type="SUPFAM" id="SSF56935">
    <property type="entry name" value="Porins"/>
    <property type="match status" value="1"/>
</dbReference>
<evidence type="ECO:0000313" key="5">
    <source>
        <dbReference type="EMBL" id="KKB49270.1"/>
    </source>
</evidence>
<dbReference type="InterPro" id="IPR012910">
    <property type="entry name" value="Plug_dom"/>
</dbReference>